<feature type="transmembrane region" description="Helical" evidence="4">
    <location>
        <begin position="902"/>
        <end position="923"/>
    </location>
</feature>
<keyword evidence="4" id="KW-0472">Membrane</keyword>
<protein>
    <submittedName>
        <fullName evidence="6">Type III secretion system effector BopA family protein</fullName>
    </submittedName>
</protein>
<keyword evidence="4" id="KW-1133">Transmembrane helix</keyword>
<accession>A0AA95GFF7</accession>
<dbReference type="SUPFAM" id="SSF56568">
    <property type="entry name" value="Non-globular alpha+beta subunits of globular proteins"/>
    <property type="match status" value="1"/>
</dbReference>
<name>A0AA95GFF7_9GAMM</name>
<sequence length="1205" mass="136189">MTIELDRFSKNLWANPCLISGQQDQASSSLVHAQMSFNDHVLSTLAKLPFLKNENAIRTYVARLNITVQQKLTVFLRSLAERYGLATTEQTLPKLDLSPKTPLAAHKIEFIPQSMLLAMSQAHSASSHQAENINNKIFSLIQFSNAIKELVNQGGPAQLPIPTSIPRFGNWFYWEDKNIQKVQQAIADYHKLVEKNEYQSASARLLALTDLRYQGDEFSDLYSQLKRYLDFYQQALDDIEQCCLTVPYSQQVHLTSLLEQVLVQKEHIAAVAGQLAMLPEFWQQTVIERQIINARFVSLPEELRNVASESVLLLSHQLIEIFDQVSSINDWQAQLTEFWANAELPLPSPSELTTLVAILASERPALAGEVAIPFKEEKDKIHSGIYQQLIQILTRSLTQVKENKSVLKQRLGFEDKQSKVRSQAALLSNWLNRAGEESYLHEQYVAAMLIAISGERCSMQDRTVIADGAVNIDNLELEPGCEADIQQLATEEKWVVLARKVLTAQDKVYRFEELYDRQSSHSAINFHYDVEQRVLTSRLMASPERYLPFLTKKISALTAYHNELQSLTDSLNIGKVRSRFAEELKQISEQKQHLSLLQDAVRFWQSVKQQYEQHDQYVDQLQKLQDITLQQVRELNKQGYLAFLPQLQQLNLAMYDLSKKKESRTAELSAQGSSLNDSQLQKIEQDMLQLDDEYQAALLLLVRFDRQANKMEGYPEQGDYYNVQAWQHWVVQNITGEWGGWLGEFRPDLKTLILQHQLAKNGMQTLREAYQALYQIISPSLFIKSLDTDKKQEILAAFRDLHHWVMAHPMESQALAKNITHAYQIITGNSGWFGAELATAVSSIWQTATVENQVKDILLGTRELLPLQPSYSMSPEMIALLHFTHLLPYLAAGIKGGVHSGLISSVAALLGAGWSTGMICGFVQTWLEQKIASTVSDHRNTEVMVNALMLGIREQGSFQQRAASVVGYVIKRQLLQDIGTLGRDCFETNKVGTLRRWWQDTTNVWQKMDVKAKLFSVAAIAGTAAISATVAAAALIFTVGTGGVGLAVLGIGALLAATVGGYFGYSGLSLLKNSDFLGFRQAYEYAQDKMTEQRIQDALQQFINKQYEGKTVAEHLDIQVADIKKHISLKQVAKQDQTQSFMRQLENWGRTEQQKIDIKQQKERAELVNKVAQQLNDWRENDGQELTACLGDIDKALVQTEHAVA</sequence>
<evidence type="ECO:0000256" key="3">
    <source>
        <dbReference type="ARBA" id="ARBA00023026"/>
    </source>
</evidence>
<keyword evidence="2" id="KW-0964">Secreted</keyword>
<feature type="domain" description="Secreted effector protein SptP N-terminal" evidence="5">
    <location>
        <begin position="33"/>
        <end position="94"/>
    </location>
</feature>
<dbReference type="AlphaFoldDB" id="A0AA95GFF7"/>
<comment type="subcellular location">
    <subcellularLocation>
        <location evidence="1">Secreted</location>
    </subcellularLocation>
</comment>
<evidence type="ECO:0000256" key="2">
    <source>
        <dbReference type="ARBA" id="ARBA00022525"/>
    </source>
</evidence>
<evidence type="ECO:0000259" key="5">
    <source>
        <dbReference type="Pfam" id="PF09119"/>
    </source>
</evidence>
<dbReference type="InterPro" id="IPR011070">
    <property type="entry name" value="Globular_prot_asu/bsu"/>
</dbReference>
<dbReference type="Gene3D" id="4.10.1330.10">
    <property type="entry name" value="non globular Virulence effector SptP domain"/>
    <property type="match status" value="1"/>
</dbReference>
<dbReference type="InterPro" id="IPR015203">
    <property type="entry name" value="SptP_N"/>
</dbReference>
<proteinExistence type="predicted"/>
<evidence type="ECO:0000256" key="4">
    <source>
        <dbReference type="SAM" id="Phobius"/>
    </source>
</evidence>
<evidence type="ECO:0000313" key="6">
    <source>
        <dbReference type="EMBL" id="WGL94999.1"/>
    </source>
</evidence>
<dbReference type="Proteomes" id="UP001177597">
    <property type="component" value="Chromosome"/>
</dbReference>
<dbReference type="InterPro" id="IPR044899">
    <property type="entry name" value="SptP_N_sf"/>
</dbReference>
<evidence type="ECO:0000256" key="1">
    <source>
        <dbReference type="ARBA" id="ARBA00004613"/>
    </source>
</evidence>
<dbReference type="EMBL" id="CP123498">
    <property type="protein sequence ID" value="WGL94999.1"/>
    <property type="molecule type" value="Genomic_DNA"/>
</dbReference>
<feature type="transmembrane region" description="Helical" evidence="4">
    <location>
        <begin position="1043"/>
        <end position="1065"/>
    </location>
</feature>
<dbReference type="Pfam" id="PF09119">
    <property type="entry name" value="SicP-binding"/>
    <property type="match status" value="1"/>
</dbReference>
<reference evidence="6" key="1">
    <citation type="submission" date="2023-04" db="EMBL/GenBank/DDBJ databases">
        <title>Genome dynamics across the evolutionary transition to endosymbiosis.</title>
        <authorList>
            <person name="Siozios S."/>
            <person name="Nadal-Jimenez P."/>
            <person name="Azagi T."/>
            <person name="Sprong H."/>
            <person name="Frost C.L."/>
            <person name="Parratt S.R."/>
            <person name="Taylor G."/>
            <person name="Brettell L."/>
            <person name="Lew K.C."/>
            <person name="Croft L."/>
            <person name="King K.C."/>
            <person name="Brockhurst M.A."/>
            <person name="Hypsa V."/>
            <person name="Novakova E."/>
            <person name="Darby A.C."/>
            <person name="Hurst G.D.D."/>
        </authorList>
    </citation>
    <scope>NUCLEOTIDE SEQUENCE</scope>
    <source>
        <strain evidence="6">AIh</strain>
    </source>
</reference>
<dbReference type="RefSeq" id="WP_280629091.1">
    <property type="nucleotide sequence ID" value="NZ_CP123498.1"/>
</dbReference>
<feature type="transmembrane region" description="Helical" evidence="4">
    <location>
        <begin position="1014"/>
        <end position="1037"/>
    </location>
</feature>
<evidence type="ECO:0000313" key="7">
    <source>
        <dbReference type="Proteomes" id="UP001177597"/>
    </source>
</evidence>
<organism evidence="6 7">
    <name type="scientific">Arsenophonus nasoniae</name>
    <name type="common">son-killer infecting Nasonia vitripennis</name>
    <dbReference type="NCBI Taxonomy" id="638"/>
    <lineage>
        <taxon>Bacteria</taxon>
        <taxon>Pseudomonadati</taxon>
        <taxon>Pseudomonadota</taxon>
        <taxon>Gammaproteobacteria</taxon>
        <taxon>Enterobacterales</taxon>
        <taxon>Morganellaceae</taxon>
        <taxon>Arsenophonus</taxon>
    </lineage>
</organism>
<gene>
    <name evidence="6" type="ORF">QE207_15225</name>
</gene>
<dbReference type="GO" id="GO:0005615">
    <property type="term" value="C:extracellular space"/>
    <property type="evidence" value="ECO:0007669"/>
    <property type="project" value="InterPro"/>
</dbReference>
<keyword evidence="4" id="KW-0812">Transmembrane</keyword>
<keyword evidence="3" id="KW-0843">Virulence</keyword>